<evidence type="ECO:0000256" key="2">
    <source>
        <dbReference type="ARBA" id="ARBA00007145"/>
    </source>
</evidence>
<dbReference type="Gene3D" id="3.40.50.620">
    <property type="entry name" value="HUPs"/>
    <property type="match status" value="1"/>
</dbReference>
<keyword evidence="5 7" id="KW-0067">ATP-binding</keyword>
<feature type="binding site" evidence="7">
    <location>
        <position position="402"/>
    </location>
    <ligand>
        <name>deamido-NAD(+)</name>
        <dbReference type="ChEBI" id="CHEBI:58437"/>
        <note>ligand shared between two neighboring subunits</note>
    </ligand>
</feature>
<dbReference type="Proteomes" id="UP001595607">
    <property type="component" value="Unassembled WGS sequence"/>
</dbReference>
<dbReference type="GO" id="GO:0003952">
    <property type="term" value="F:NAD+ synthase (glutamine-hydrolyzing) activity"/>
    <property type="evidence" value="ECO:0007669"/>
    <property type="project" value="UniProtKB-EC"/>
</dbReference>
<evidence type="ECO:0000256" key="6">
    <source>
        <dbReference type="ARBA" id="ARBA00023027"/>
    </source>
</evidence>
<feature type="binding site" evidence="7">
    <location>
        <begin position="290"/>
        <end position="297"/>
    </location>
    <ligand>
        <name>ATP</name>
        <dbReference type="ChEBI" id="CHEBI:30616"/>
    </ligand>
</feature>
<keyword evidence="4 7" id="KW-0547">Nucleotide-binding</keyword>
<comment type="pathway">
    <text evidence="1 7 8">Cofactor biosynthesis; NAD(+) biosynthesis; NAD(+) from deamido-NAD(+) (L-Gln route): step 1/1.</text>
</comment>
<gene>
    <name evidence="7" type="primary">nadE</name>
    <name evidence="11" type="ORF">ACFONP_10810</name>
</gene>
<evidence type="ECO:0000313" key="12">
    <source>
        <dbReference type="Proteomes" id="UP001595607"/>
    </source>
</evidence>
<dbReference type="Pfam" id="PF00795">
    <property type="entry name" value="CN_hydrolase"/>
    <property type="match status" value="1"/>
</dbReference>
<dbReference type="InterPro" id="IPR022310">
    <property type="entry name" value="NAD/GMP_synthase"/>
</dbReference>
<dbReference type="InterPro" id="IPR014445">
    <property type="entry name" value="Gln-dep_NAD_synthase"/>
</dbReference>
<comment type="function">
    <text evidence="7">Catalyzes the ATP-dependent amidation of deamido-NAD to form NAD. Uses L-glutamine as a nitrogen source.</text>
</comment>
<dbReference type="RefSeq" id="WP_189575560.1">
    <property type="nucleotide sequence ID" value="NZ_BMXU01000002.1"/>
</dbReference>
<dbReference type="HAMAP" id="MF_02090">
    <property type="entry name" value="NadE_glutamine_dep"/>
    <property type="match status" value="1"/>
</dbReference>
<dbReference type="InterPro" id="IPR036526">
    <property type="entry name" value="C-N_Hydrolase_sf"/>
</dbReference>
<feature type="domain" description="CN hydrolase" evidence="10">
    <location>
        <begin position="5"/>
        <end position="278"/>
    </location>
</feature>
<feature type="active site" description="Nucleophile; for glutaminase activity" evidence="7">
    <location>
        <position position="150"/>
    </location>
</feature>
<feature type="binding site" evidence="7">
    <location>
        <position position="373"/>
    </location>
    <ligand>
        <name>deamido-NAD(+)</name>
        <dbReference type="ChEBI" id="CHEBI:58437"/>
        <note>ligand shared between two neighboring subunits</note>
    </ligand>
</feature>
<protein>
    <recommendedName>
        <fullName evidence="7 8">Glutamine-dependent NAD(+) synthetase</fullName>
        <ecNumber evidence="7 8">6.3.5.1</ecNumber>
    </recommendedName>
    <alternativeName>
        <fullName evidence="7 8">NAD(+) synthase [glutamine-hydrolyzing]</fullName>
    </alternativeName>
</protein>
<dbReference type="Gene3D" id="3.60.110.10">
    <property type="entry name" value="Carbon-nitrogen hydrolase"/>
    <property type="match status" value="1"/>
</dbReference>
<evidence type="ECO:0000259" key="10">
    <source>
        <dbReference type="PROSITE" id="PS50263"/>
    </source>
</evidence>
<dbReference type="InterPro" id="IPR003010">
    <property type="entry name" value="C-N_Hydrolase"/>
</dbReference>
<comment type="similarity">
    <text evidence="9">Belongs to the NAD synthetase family.</text>
</comment>
<feature type="active site" description="For glutaminase activity" evidence="7">
    <location>
        <position position="114"/>
    </location>
</feature>
<feature type="binding site" evidence="7">
    <location>
        <position position="397"/>
    </location>
    <ligand>
        <name>ATP</name>
        <dbReference type="ChEBI" id="CHEBI:30616"/>
    </ligand>
</feature>
<feature type="binding site" evidence="7">
    <location>
        <position position="521"/>
    </location>
    <ligand>
        <name>deamido-NAD(+)</name>
        <dbReference type="ChEBI" id="CHEBI:58437"/>
        <note>ligand shared between two neighboring subunits</note>
    </ligand>
</feature>
<evidence type="ECO:0000256" key="3">
    <source>
        <dbReference type="ARBA" id="ARBA00022598"/>
    </source>
</evidence>
<evidence type="ECO:0000313" key="11">
    <source>
        <dbReference type="EMBL" id="MFC3303221.1"/>
    </source>
</evidence>
<keyword evidence="6 7" id="KW-0520">NAD</keyword>
<proteinExistence type="inferred from homology"/>
<feature type="binding site" evidence="7">
    <location>
        <position position="120"/>
    </location>
    <ligand>
        <name>L-glutamine</name>
        <dbReference type="ChEBI" id="CHEBI:58359"/>
    </ligand>
</feature>
<dbReference type="PANTHER" id="PTHR23090:SF9">
    <property type="entry name" value="GLUTAMINE-DEPENDENT NAD(+) SYNTHETASE"/>
    <property type="match status" value="1"/>
</dbReference>
<comment type="similarity">
    <text evidence="2 7 8">In the C-terminal section; belongs to the NAD synthetase family.</text>
</comment>
<dbReference type="PROSITE" id="PS50263">
    <property type="entry name" value="CN_HYDROLASE"/>
    <property type="match status" value="1"/>
</dbReference>
<dbReference type="SUPFAM" id="SSF52402">
    <property type="entry name" value="Adenine nucleotide alpha hydrolases-like"/>
    <property type="match status" value="1"/>
</dbReference>
<comment type="caution">
    <text evidence="7">Lacks conserved residue(s) required for the propagation of feature annotation.</text>
</comment>
<dbReference type="Pfam" id="PF02540">
    <property type="entry name" value="NAD_synthase"/>
    <property type="match status" value="1"/>
</dbReference>
<dbReference type="CDD" id="cd00553">
    <property type="entry name" value="NAD_synthase"/>
    <property type="match status" value="1"/>
</dbReference>
<dbReference type="NCBIfam" id="TIGR00552">
    <property type="entry name" value="nadE"/>
    <property type="match status" value="1"/>
</dbReference>
<keyword evidence="12" id="KW-1185">Reference proteome</keyword>
<evidence type="ECO:0000256" key="5">
    <source>
        <dbReference type="ARBA" id="ARBA00022840"/>
    </source>
</evidence>
<feature type="binding site" evidence="7">
    <location>
        <position position="176"/>
    </location>
    <ligand>
        <name>L-glutamine</name>
        <dbReference type="ChEBI" id="CHEBI:58359"/>
    </ligand>
</feature>
<evidence type="ECO:0000256" key="4">
    <source>
        <dbReference type="ARBA" id="ARBA00022741"/>
    </source>
</evidence>
<dbReference type="SUPFAM" id="SSF56317">
    <property type="entry name" value="Carbon-nitrogen hydrolase"/>
    <property type="match status" value="1"/>
</dbReference>
<evidence type="ECO:0000256" key="8">
    <source>
        <dbReference type="PIRNR" id="PIRNR006630"/>
    </source>
</evidence>
<reference evidence="12" key="1">
    <citation type="journal article" date="2019" name="Int. J. Syst. Evol. Microbiol.">
        <title>The Global Catalogue of Microorganisms (GCM) 10K type strain sequencing project: providing services to taxonomists for standard genome sequencing and annotation.</title>
        <authorList>
            <consortium name="The Broad Institute Genomics Platform"/>
            <consortium name="The Broad Institute Genome Sequencing Center for Infectious Disease"/>
            <person name="Wu L."/>
            <person name="Ma J."/>
        </authorList>
    </citation>
    <scope>NUCLEOTIDE SEQUENCE [LARGE SCALE GENOMIC DNA]</scope>
    <source>
        <strain evidence="12">KCTC 22245</strain>
    </source>
</reference>
<dbReference type="InterPro" id="IPR003694">
    <property type="entry name" value="NAD_synthase"/>
</dbReference>
<dbReference type="PIRSF" id="PIRSF006630">
    <property type="entry name" value="NADS_GAT"/>
    <property type="match status" value="1"/>
</dbReference>
<evidence type="ECO:0000256" key="1">
    <source>
        <dbReference type="ARBA" id="ARBA00005188"/>
    </source>
</evidence>
<comment type="caution">
    <text evidence="11">The sequence shown here is derived from an EMBL/GenBank/DDBJ whole genome shotgun (WGS) entry which is preliminary data.</text>
</comment>
<dbReference type="InterPro" id="IPR014729">
    <property type="entry name" value="Rossmann-like_a/b/a_fold"/>
</dbReference>
<evidence type="ECO:0000256" key="9">
    <source>
        <dbReference type="RuleBase" id="RU003811"/>
    </source>
</evidence>
<dbReference type="EC" id="6.3.5.1" evidence="7 8"/>
<name>A0ABV7MDE5_9PROT</name>
<evidence type="ECO:0000256" key="7">
    <source>
        <dbReference type="HAMAP-Rule" id="MF_02090"/>
    </source>
</evidence>
<sequence length="550" mass="59735">MPERLRIALAQLNPVVGDLSGNAAKILDARAEAGDADLVVTPELSVSGYPPEDLVLRPSYVDACMKAAAALAQKTVDGPGVIVGCPWKDDGHADRPYNAALLLDRGKVAGVARKVHLPNYGPFDEPRTFAAGPSPQALKFRGWQLGLMVCEDMWFPHVSRRLKEAGADMLIAPHGSPFRRNVKRERRDHAEARSLETGLPLFFVNQVGGQDELVFDGGSFAVSAGRVRGQLPLFVEKVQGFDIVKDDGSLQVSRSEYADWPEDEALVYEAVLVGTRDYVLKSGFRQVVLGLSGGIDSALVAAIAVDALGAANVHCVRLPSRYTSEASMTDAEACAKALGTRLDTIPIEPGVEAMTGMLAGIFAGRQPGLAEENIQSRLRGTALMAISNKLGSMMLTTGNKSEMAVGYATLYGDMNGGYNPLKDVYKVDVFRLARWRNANKPDWALGPGGEVIPEAIIAKPPSAELREDQKDEDSLPPYEVLDAILHGLVEEEASVDAIASRGFDEELVRRIQTMLFRAEYKRRQSAPGPKVSTRYFGRDRRYPIVNRFTG</sequence>
<keyword evidence="3 7" id="KW-0436">Ligase</keyword>
<feature type="active site" description="Proton acceptor; for glutaminase activity" evidence="7">
    <location>
        <position position="43"/>
    </location>
</feature>
<comment type="catalytic activity">
    <reaction evidence="7 8">
        <text>deamido-NAD(+) + L-glutamine + ATP + H2O = L-glutamate + AMP + diphosphate + NAD(+) + H(+)</text>
        <dbReference type="Rhea" id="RHEA:24384"/>
        <dbReference type="ChEBI" id="CHEBI:15377"/>
        <dbReference type="ChEBI" id="CHEBI:15378"/>
        <dbReference type="ChEBI" id="CHEBI:29985"/>
        <dbReference type="ChEBI" id="CHEBI:30616"/>
        <dbReference type="ChEBI" id="CHEBI:33019"/>
        <dbReference type="ChEBI" id="CHEBI:57540"/>
        <dbReference type="ChEBI" id="CHEBI:58359"/>
        <dbReference type="ChEBI" id="CHEBI:58437"/>
        <dbReference type="ChEBI" id="CHEBI:456215"/>
        <dbReference type="EC" id="6.3.5.1"/>
    </reaction>
</comment>
<dbReference type="PANTHER" id="PTHR23090">
    <property type="entry name" value="NH 3 /GLUTAMINE-DEPENDENT NAD + SYNTHETASE"/>
    <property type="match status" value="1"/>
</dbReference>
<dbReference type="CDD" id="cd07570">
    <property type="entry name" value="GAT_Gln-NAD-synth"/>
    <property type="match status" value="1"/>
</dbReference>
<organism evidence="11 12">
    <name type="scientific">Parvularcula lutaonensis</name>
    <dbReference type="NCBI Taxonomy" id="491923"/>
    <lineage>
        <taxon>Bacteria</taxon>
        <taxon>Pseudomonadati</taxon>
        <taxon>Pseudomonadota</taxon>
        <taxon>Alphaproteobacteria</taxon>
        <taxon>Parvularculales</taxon>
        <taxon>Parvularculaceae</taxon>
        <taxon>Parvularcula</taxon>
    </lineage>
</organism>
<dbReference type="NCBIfam" id="NF010588">
    <property type="entry name" value="PRK13981.1"/>
    <property type="match status" value="1"/>
</dbReference>
<accession>A0ABV7MDE5</accession>
<dbReference type="EMBL" id="JBHRVA010000003">
    <property type="protein sequence ID" value="MFC3303221.1"/>
    <property type="molecule type" value="Genomic_DNA"/>
</dbReference>